<dbReference type="EMBL" id="BARU01039801">
    <property type="protein sequence ID" value="GAH85117.1"/>
    <property type="molecule type" value="Genomic_DNA"/>
</dbReference>
<organism evidence="1">
    <name type="scientific">marine sediment metagenome</name>
    <dbReference type="NCBI Taxonomy" id="412755"/>
    <lineage>
        <taxon>unclassified sequences</taxon>
        <taxon>metagenomes</taxon>
        <taxon>ecological metagenomes</taxon>
    </lineage>
</organism>
<evidence type="ECO:0000313" key="1">
    <source>
        <dbReference type="EMBL" id="GAH85117.1"/>
    </source>
</evidence>
<sequence>STDIITCEIAQDCALIPQQIIIRNIPNKTMPLRNSPTNVRGVLEETMHKEYIIVLKKA</sequence>
<accession>X1ITS5</accession>
<protein>
    <submittedName>
        <fullName evidence="1">Uncharacterized protein</fullName>
    </submittedName>
</protein>
<comment type="caution">
    <text evidence="1">The sequence shown here is derived from an EMBL/GenBank/DDBJ whole genome shotgun (WGS) entry which is preliminary data.</text>
</comment>
<feature type="non-terminal residue" evidence="1">
    <location>
        <position position="1"/>
    </location>
</feature>
<gene>
    <name evidence="1" type="ORF">S03H2_61641</name>
</gene>
<dbReference type="AlphaFoldDB" id="X1ITS5"/>
<reference evidence="1" key="1">
    <citation type="journal article" date="2014" name="Front. Microbiol.">
        <title>High frequency of phylogenetically diverse reductive dehalogenase-homologous genes in deep subseafloor sedimentary metagenomes.</title>
        <authorList>
            <person name="Kawai M."/>
            <person name="Futagami T."/>
            <person name="Toyoda A."/>
            <person name="Takaki Y."/>
            <person name="Nishi S."/>
            <person name="Hori S."/>
            <person name="Arai W."/>
            <person name="Tsubouchi T."/>
            <person name="Morono Y."/>
            <person name="Uchiyama I."/>
            <person name="Ito T."/>
            <person name="Fujiyama A."/>
            <person name="Inagaki F."/>
            <person name="Takami H."/>
        </authorList>
    </citation>
    <scope>NUCLEOTIDE SEQUENCE</scope>
    <source>
        <strain evidence="1">Expedition CK06-06</strain>
    </source>
</reference>
<proteinExistence type="predicted"/>
<name>X1ITS5_9ZZZZ</name>